<dbReference type="OrthoDB" id="9981542at2759"/>
<keyword evidence="2 5" id="KW-0645">Protease</keyword>
<evidence type="ECO:0000313" key="7">
    <source>
        <dbReference type="EMBL" id="VDD80120.1"/>
    </source>
</evidence>
<evidence type="ECO:0000256" key="3">
    <source>
        <dbReference type="ARBA" id="ARBA00022801"/>
    </source>
</evidence>
<dbReference type="EC" id="3.4.19.12" evidence="5"/>
<comment type="similarity">
    <text evidence="1 5">Belongs to the MINDY deubiquitinase family. FAM188 subfamily.</text>
</comment>
<comment type="catalytic activity">
    <reaction evidence="5">
        <text>Thiol-dependent hydrolysis of ester, thioester, amide, peptide and isopeptide bonds formed by the C-terminal Gly of ubiquitin (a 76-residue protein attached to proteins as an intracellular targeting signal).</text>
        <dbReference type="EC" id="3.4.19.12"/>
    </reaction>
</comment>
<dbReference type="GO" id="GO:0006508">
    <property type="term" value="P:proteolysis"/>
    <property type="evidence" value="ECO:0007669"/>
    <property type="project" value="UniProtKB-KW"/>
</dbReference>
<dbReference type="GO" id="GO:0004843">
    <property type="term" value="F:cysteine-type deubiquitinase activity"/>
    <property type="evidence" value="ECO:0007669"/>
    <property type="project" value="UniProtKB-UniRule"/>
</dbReference>
<organism evidence="7 8">
    <name type="scientific">Mesocestoides corti</name>
    <name type="common">Flatworm</name>
    <dbReference type="NCBI Taxonomy" id="53468"/>
    <lineage>
        <taxon>Eukaryota</taxon>
        <taxon>Metazoa</taxon>
        <taxon>Spiralia</taxon>
        <taxon>Lophotrochozoa</taxon>
        <taxon>Platyhelminthes</taxon>
        <taxon>Cestoda</taxon>
        <taxon>Eucestoda</taxon>
        <taxon>Cyclophyllidea</taxon>
        <taxon>Mesocestoididae</taxon>
        <taxon>Mesocestoides</taxon>
    </lineage>
</organism>
<dbReference type="Pfam" id="PF13898">
    <property type="entry name" value="MINDY-3_4_CD"/>
    <property type="match status" value="1"/>
</dbReference>
<comment type="function">
    <text evidence="5">Hydrolase that can remove 'Lys-48'-linked conjugated ubiquitin from proteins.</text>
</comment>
<dbReference type="Proteomes" id="UP000267029">
    <property type="component" value="Unassembled WGS sequence"/>
</dbReference>
<evidence type="ECO:0000256" key="5">
    <source>
        <dbReference type="RuleBase" id="RU367088"/>
    </source>
</evidence>
<keyword evidence="5" id="KW-0833">Ubl conjugation pathway</keyword>
<keyword evidence="4 5" id="KW-0788">Thiol protease</keyword>
<keyword evidence="3 5" id="KW-0378">Hydrolase</keyword>
<dbReference type="STRING" id="53468.A0A158QUE0"/>
<dbReference type="GO" id="GO:0071108">
    <property type="term" value="P:protein K48-linked deubiquitination"/>
    <property type="evidence" value="ECO:0007669"/>
    <property type="project" value="InterPro"/>
</dbReference>
<evidence type="ECO:0000313" key="8">
    <source>
        <dbReference type="Proteomes" id="UP000267029"/>
    </source>
</evidence>
<accession>A0A158QUE0</accession>
<keyword evidence="8" id="KW-1185">Reference proteome</keyword>
<dbReference type="AlphaFoldDB" id="A0A158QUE0"/>
<sequence>MIFRSISGLGFQFSAHEPTALLQKNSGPCAIIAAVQAAILRQILFTSDHPIPVVSSEILLVTSVETLDELHALLLSLIPMFEADFGILCFLYSILVTHGLEKVKSGMLGETETLVDSTFGSASQCLLNLLLTGRTTPYLFDGKRDLSGFSMQGITEQPKTGFLSIMETLRYCEVGWFLKNPSTPIWIIGSENHFTVLASPCLDLVSIDQPAPQAKPGVPTSPAVSKASLWQAEREFDGLCESRDAGFLTYAKYEELLGRLGLPADEVCNTRIYFWLISVERAKQAIDPDGMQIILRHPFLDYYYADEIKRQGTLRSEFQVIHFNGLPVGHPNGKVVYSYGVARILDPVEDSASSTQTPLDRCLRTKWPTIQVTWQEDLKPTIN</sequence>
<dbReference type="GO" id="GO:1990380">
    <property type="term" value="F:K48-linked deubiquitinase activity"/>
    <property type="evidence" value="ECO:0007669"/>
    <property type="project" value="UniProtKB-UniRule"/>
</dbReference>
<dbReference type="InterPro" id="IPR025257">
    <property type="entry name" value="MINDY-3/4_CD"/>
</dbReference>
<evidence type="ECO:0000256" key="1">
    <source>
        <dbReference type="ARBA" id="ARBA00011074"/>
    </source>
</evidence>
<dbReference type="InterPro" id="IPR039785">
    <property type="entry name" value="MINY3/4"/>
</dbReference>
<protein>
    <recommendedName>
        <fullName evidence="5">Ubiquitin carboxyl-terminal hydrolase MINDY</fullName>
        <ecNumber evidence="5">3.4.19.12</ecNumber>
    </recommendedName>
</protein>
<name>A0A158QUE0_MESCO</name>
<evidence type="ECO:0000259" key="6">
    <source>
        <dbReference type="SMART" id="SM01174"/>
    </source>
</evidence>
<evidence type="ECO:0000256" key="4">
    <source>
        <dbReference type="ARBA" id="ARBA00022807"/>
    </source>
</evidence>
<dbReference type="PANTHER" id="PTHR12473">
    <property type="entry name" value="UBIQUITIN CARBOXYL-TERMINAL HYDROLASE MINDY-4-RELATED"/>
    <property type="match status" value="1"/>
</dbReference>
<reference evidence="7 8" key="1">
    <citation type="submission" date="2018-10" db="EMBL/GenBank/DDBJ databases">
        <authorList>
            <consortium name="Pathogen Informatics"/>
        </authorList>
    </citation>
    <scope>NUCLEOTIDE SEQUENCE [LARGE SCALE GENOMIC DNA]</scope>
</reference>
<dbReference type="SMART" id="SM01174">
    <property type="entry name" value="DUF4205"/>
    <property type="match status" value="1"/>
</dbReference>
<dbReference type="PANTHER" id="PTHR12473:SF17">
    <property type="entry name" value="UBIQUITIN CARBOXYL-TERMINAL HYDROLASE MINDY-3"/>
    <property type="match status" value="1"/>
</dbReference>
<feature type="domain" description="Deubiquitinating enzyme MINDY-3/4 conserved" evidence="6">
    <location>
        <begin position="3"/>
        <end position="277"/>
    </location>
</feature>
<gene>
    <name evidence="7" type="ORF">MCOS_LOCUS6123</name>
</gene>
<proteinExistence type="inferred from homology"/>
<evidence type="ECO:0000256" key="2">
    <source>
        <dbReference type="ARBA" id="ARBA00022670"/>
    </source>
</evidence>
<dbReference type="EMBL" id="UXSR01005236">
    <property type="protein sequence ID" value="VDD80120.1"/>
    <property type="molecule type" value="Genomic_DNA"/>
</dbReference>